<sequence length="153" mass="16852">MDKDELSMVFSTFDKNGDGFITKQELHQSLENLGMFVSDEQITTMVEKVDANGDGLIDVNEFCELYESIDRGEGGDGGGEGDDLREAFNVFDENGDGLITVEELSLVLSSLGLKRGLGECKNMIKNVDMDGDGMVNFEEFKRMMQSGRLIAIS</sequence>
<comment type="caution">
    <text evidence="1">The sequence shown here is derived from an EMBL/GenBank/DDBJ whole genome shotgun (WGS) entry which is preliminary data.</text>
</comment>
<reference evidence="1 2" key="1">
    <citation type="journal article" date="2022" name="Hortic Res">
        <title>A haplotype resolved chromosomal level avocado genome allows analysis of novel avocado genes.</title>
        <authorList>
            <person name="Nath O."/>
            <person name="Fletcher S.J."/>
            <person name="Hayward A."/>
            <person name="Shaw L.M."/>
            <person name="Masouleh A.K."/>
            <person name="Furtado A."/>
            <person name="Henry R.J."/>
            <person name="Mitter N."/>
        </authorList>
    </citation>
    <scope>NUCLEOTIDE SEQUENCE [LARGE SCALE GENOMIC DNA]</scope>
    <source>
        <strain evidence="2">cv. Hass</strain>
    </source>
</reference>
<dbReference type="Proteomes" id="UP001234297">
    <property type="component" value="Chromosome 3"/>
</dbReference>
<evidence type="ECO:0000313" key="1">
    <source>
        <dbReference type="EMBL" id="KAJ8634460.1"/>
    </source>
</evidence>
<protein>
    <submittedName>
        <fullName evidence="1">Uncharacterized protein</fullName>
    </submittedName>
</protein>
<evidence type="ECO:0000313" key="2">
    <source>
        <dbReference type="Proteomes" id="UP001234297"/>
    </source>
</evidence>
<keyword evidence="2" id="KW-1185">Reference proteome</keyword>
<gene>
    <name evidence="1" type="ORF">MRB53_008727</name>
</gene>
<dbReference type="EMBL" id="CM056811">
    <property type="protein sequence ID" value="KAJ8634460.1"/>
    <property type="molecule type" value="Genomic_DNA"/>
</dbReference>
<accession>A0ACC2LMC6</accession>
<name>A0ACC2LMC6_PERAE</name>
<organism evidence="1 2">
    <name type="scientific">Persea americana</name>
    <name type="common">Avocado</name>
    <dbReference type="NCBI Taxonomy" id="3435"/>
    <lineage>
        <taxon>Eukaryota</taxon>
        <taxon>Viridiplantae</taxon>
        <taxon>Streptophyta</taxon>
        <taxon>Embryophyta</taxon>
        <taxon>Tracheophyta</taxon>
        <taxon>Spermatophyta</taxon>
        <taxon>Magnoliopsida</taxon>
        <taxon>Magnoliidae</taxon>
        <taxon>Laurales</taxon>
        <taxon>Lauraceae</taxon>
        <taxon>Persea</taxon>
    </lineage>
</organism>
<proteinExistence type="predicted"/>